<comment type="caution">
    <text evidence="4">The sequence shown here is derived from an EMBL/GenBank/DDBJ whole genome shotgun (WGS) entry which is preliminary data.</text>
</comment>
<organism evidence="4 5">
    <name type="scientific">Streptomyces vulcanius</name>
    <dbReference type="NCBI Taxonomy" id="1441876"/>
    <lineage>
        <taxon>Bacteria</taxon>
        <taxon>Bacillati</taxon>
        <taxon>Actinomycetota</taxon>
        <taxon>Actinomycetes</taxon>
        <taxon>Kitasatosporales</taxon>
        <taxon>Streptomycetaceae</taxon>
        <taxon>Streptomyces</taxon>
    </lineage>
</organism>
<evidence type="ECO:0000313" key="4">
    <source>
        <dbReference type="EMBL" id="MFC4505115.1"/>
    </source>
</evidence>
<dbReference type="InterPro" id="IPR000253">
    <property type="entry name" value="FHA_dom"/>
</dbReference>
<gene>
    <name evidence="4" type="ORF">ACFPIH_37460</name>
</gene>
<dbReference type="EMBL" id="JBHSFK010000031">
    <property type="protein sequence ID" value="MFC4505115.1"/>
    <property type="molecule type" value="Genomic_DNA"/>
</dbReference>
<feature type="region of interest" description="Disordered" evidence="2">
    <location>
        <begin position="1"/>
        <end position="53"/>
    </location>
</feature>
<evidence type="ECO:0000256" key="2">
    <source>
        <dbReference type="SAM" id="MobiDB-lite"/>
    </source>
</evidence>
<dbReference type="Proteomes" id="UP001595839">
    <property type="component" value="Unassembled WGS sequence"/>
</dbReference>
<evidence type="ECO:0000256" key="1">
    <source>
        <dbReference type="ARBA" id="ARBA00022553"/>
    </source>
</evidence>
<dbReference type="Gene3D" id="2.60.200.20">
    <property type="match status" value="1"/>
</dbReference>
<feature type="domain" description="FHA" evidence="3">
    <location>
        <begin position="41"/>
        <end position="76"/>
    </location>
</feature>
<protein>
    <submittedName>
        <fullName evidence="4">FHA domain-containing protein</fullName>
    </submittedName>
</protein>
<dbReference type="SUPFAM" id="SSF49879">
    <property type="entry name" value="SMAD/FHA domain"/>
    <property type="match status" value="1"/>
</dbReference>
<dbReference type="InterPro" id="IPR008984">
    <property type="entry name" value="SMAD_FHA_dom_sf"/>
</dbReference>
<sequence>MRAVALPRGRTGGAGGRGARLVGSHDGTRGAGLHESPVESVHDKNSTNGTTVNGAEDLIAPFVPVPLKDGDRVHVGLWTTITIHRD</sequence>
<keyword evidence="1" id="KW-0597">Phosphoprotein</keyword>
<feature type="compositionally biased region" description="Basic and acidic residues" evidence="2">
    <location>
        <begin position="36"/>
        <end position="45"/>
    </location>
</feature>
<keyword evidence="5" id="KW-1185">Reference proteome</keyword>
<dbReference type="Pfam" id="PF00498">
    <property type="entry name" value="FHA"/>
    <property type="match status" value="1"/>
</dbReference>
<reference evidence="5" key="1">
    <citation type="journal article" date="2019" name="Int. J. Syst. Evol. Microbiol.">
        <title>The Global Catalogue of Microorganisms (GCM) 10K type strain sequencing project: providing services to taxonomists for standard genome sequencing and annotation.</title>
        <authorList>
            <consortium name="The Broad Institute Genomics Platform"/>
            <consortium name="The Broad Institute Genome Sequencing Center for Infectious Disease"/>
            <person name="Wu L."/>
            <person name="Ma J."/>
        </authorList>
    </citation>
    <scope>NUCLEOTIDE SEQUENCE [LARGE SCALE GENOMIC DNA]</scope>
    <source>
        <strain evidence="5">CGMCC 4.7177</strain>
    </source>
</reference>
<evidence type="ECO:0000259" key="3">
    <source>
        <dbReference type="Pfam" id="PF00498"/>
    </source>
</evidence>
<evidence type="ECO:0000313" key="5">
    <source>
        <dbReference type="Proteomes" id="UP001595839"/>
    </source>
</evidence>
<accession>A0ABV9B288</accession>
<proteinExistence type="predicted"/>
<name>A0ABV9B288_9ACTN</name>
<dbReference type="RefSeq" id="WP_381169064.1">
    <property type="nucleotide sequence ID" value="NZ_JBHSFK010000031.1"/>
</dbReference>